<organism evidence="1 2">
    <name type="scientific">Giardia intestinalis</name>
    <name type="common">Giardia lamblia</name>
    <dbReference type="NCBI Taxonomy" id="5741"/>
    <lineage>
        <taxon>Eukaryota</taxon>
        <taxon>Metamonada</taxon>
        <taxon>Diplomonadida</taxon>
        <taxon>Hexamitidae</taxon>
        <taxon>Giardiinae</taxon>
        <taxon>Giardia</taxon>
    </lineage>
</organism>
<dbReference type="SUPFAM" id="SSF57184">
    <property type="entry name" value="Growth factor receptor domain"/>
    <property type="match status" value="2"/>
</dbReference>
<dbReference type="EMBL" id="AHHH01000259">
    <property type="protein sequence ID" value="ESU40291.1"/>
    <property type="molecule type" value="Genomic_DNA"/>
</dbReference>
<protein>
    <submittedName>
        <fullName evidence="1">Variant-specific surface protein</fullName>
    </submittedName>
</protein>
<dbReference type="Proteomes" id="UP000018040">
    <property type="component" value="Unassembled WGS sequence"/>
</dbReference>
<gene>
    <name evidence="1" type="ORF">GSB_155188</name>
</gene>
<dbReference type="VEuPathDB" id="GiardiaDB:DHA2_151407"/>
<sequence>VVGVATALADGSAPVLCGALPARGGCYDARAAPGSGVCREARDGACVMYKEEAKIMHAGAGERIDKQGEPEMQREVKAAQVTCTEGTNTGQCKTGKCISIGEDRVCTDCGKAGEVPINGKCVVSSDSSVTAAGCTKSSGDLDDQSTTCGKCTQTGYFLHKGGCYLQTATPGSTICKTAGSTAGICQECQAGYFKNPANADTSDSCIPCSDTTGVTIGSSDSDAKTYKGVNGCATCDAPESLQTSGTAVATCTECSTNLYLKTDSGTTSCVASDACTGGFFPMTDNTKKLCTKCDVIDKGGVADCTTCAPKEGDLTKAKCTACGNSKVPNADGSACVDAPAPSACPIEGCKTCSADKTACEECNTDKYLTPTGQCVDSCDKLGSYYADSQRVCQPCDPSCASCVGANANQCSACPAGKALKYTDESSPTDGSCVDECKANTGGCADCGATIGGSKYCSRCSDTNQAPLNGNCAANTMRTQFCTTVKDGACTQCANNYFLLDGGCYETSRQPGKSVCTTDSNGKYQTCANTLSPSNGVCPVCAEGCAKCATNANTCTMIYSTHRLLPVLCCWAPRLRGGPKSHE</sequence>
<name>V6TNJ6_GIAIN</name>
<accession>V6TNJ6</accession>
<dbReference type="Pfam" id="PF03302">
    <property type="entry name" value="VSP"/>
    <property type="match status" value="2"/>
</dbReference>
<dbReference type="InterPro" id="IPR052798">
    <property type="entry name" value="Giardia_VSA"/>
</dbReference>
<comment type="caution">
    <text evidence="1">The sequence shown here is derived from an EMBL/GenBank/DDBJ whole genome shotgun (WGS) entry which is preliminary data.</text>
</comment>
<dbReference type="InterPro" id="IPR006212">
    <property type="entry name" value="Furin_repeat"/>
</dbReference>
<dbReference type="SMART" id="SM00261">
    <property type="entry name" value="FU"/>
    <property type="match status" value="3"/>
</dbReference>
<dbReference type="CDD" id="cd00064">
    <property type="entry name" value="FU"/>
    <property type="match status" value="1"/>
</dbReference>
<dbReference type="PANTHER" id="PTHR23275:SF100">
    <property type="entry name" value="EGF-LIKE DOMAIN-CONTAINING PROTEIN"/>
    <property type="match status" value="1"/>
</dbReference>
<feature type="non-terminal residue" evidence="1">
    <location>
        <position position="1"/>
    </location>
</feature>
<dbReference type="Gene3D" id="2.10.220.10">
    <property type="entry name" value="Hormone Receptor, Insulin-like Growth Factor Receptor 1, Chain A, domain 2"/>
    <property type="match status" value="1"/>
</dbReference>
<dbReference type="InterPro" id="IPR009030">
    <property type="entry name" value="Growth_fac_rcpt_cys_sf"/>
</dbReference>
<dbReference type="VEuPathDB" id="GiardiaDB:GL50803_00137723"/>
<dbReference type="VEuPathDB" id="GiardiaDB:QR46_4922"/>
<reference evidence="2" key="1">
    <citation type="submission" date="2012-02" db="EMBL/GenBank/DDBJ databases">
        <title>Genome sequencing of Giardia lamblia Genotypes A2 and B isolates (DH and GS) and comparative analysis with the genomes of Genotypes A1 and E (WB and Pig).</title>
        <authorList>
            <person name="Adam R."/>
            <person name="Dahlstrom E."/>
            <person name="Martens C."/>
            <person name="Bruno D."/>
            <person name="Barbian K."/>
            <person name="Porcella S.F."/>
            <person name="Nash T."/>
        </authorList>
    </citation>
    <scope>NUCLEOTIDE SEQUENCE</scope>
    <source>
        <strain evidence="2">GS</strain>
    </source>
</reference>
<reference evidence="1 2" key="2">
    <citation type="journal article" date="2013" name="Genome Biol. Evol.">
        <title>Genome sequencing of Giardia lamblia genotypes A2 and B isolates (DH and GS) and comparative analysis with the genomes of genotypes A1 and E (WB and Pig).</title>
        <authorList>
            <person name="Adam R.D."/>
            <person name="Dahlstrom E.W."/>
            <person name="Martens C.A."/>
            <person name="Bruno D.P."/>
            <person name="Barbian K.D."/>
            <person name="Ricklefs S.M."/>
            <person name="Hernandez M.M."/>
            <person name="Narla N.P."/>
            <person name="Patel R.B."/>
            <person name="Porcella S.F."/>
            <person name="Nash T.E."/>
        </authorList>
    </citation>
    <scope>NUCLEOTIDE SEQUENCE [LARGE SCALE GENOMIC DNA]</scope>
    <source>
        <strain evidence="1 2">GS</strain>
    </source>
</reference>
<dbReference type="InterPro" id="IPR005127">
    <property type="entry name" value="Giardia_VSP"/>
</dbReference>
<dbReference type="OrthoDB" id="300641at2759"/>
<evidence type="ECO:0000313" key="1">
    <source>
        <dbReference type="EMBL" id="ESU40291.1"/>
    </source>
</evidence>
<evidence type="ECO:0000313" key="2">
    <source>
        <dbReference type="Proteomes" id="UP000018040"/>
    </source>
</evidence>
<dbReference type="PANTHER" id="PTHR23275">
    <property type="entry name" value="CABRIOLET.-RELATED"/>
    <property type="match status" value="1"/>
</dbReference>
<dbReference type="AlphaFoldDB" id="V6TNJ6"/>
<proteinExistence type="predicted"/>
<dbReference type="VEuPathDB" id="GiardiaDB:DHA2_152900"/>